<dbReference type="InterPro" id="IPR020846">
    <property type="entry name" value="MFS_dom"/>
</dbReference>
<evidence type="ECO:0000256" key="6">
    <source>
        <dbReference type="ARBA" id="ARBA00022989"/>
    </source>
</evidence>
<comment type="similarity">
    <text evidence="2">Belongs to the major facilitator superfamily. Bcr/CmlA family.</text>
</comment>
<dbReference type="Proteomes" id="UP001252243">
    <property type="component" value="Unassembled WGS sequence"/>
</dbReference>
<dbReference type="RefSeq" id="WP_310057731.1">
    <property type="nucleotide sequence ID" value="NZ_JAVDVQ010000010.1"/>
</dbReference>
<sequence>MTALSPLTNVFILPGLPEIAADLGTSLAAAQFALSVGFAGLAVGLLVAGPLSDAYGRRVLMTVGLLLYVATTLLCAFAPDITILIVGRFLQGATGGSVWVIARAIVRDVFHARATARAFSQLAMITGVAPVIAPVIAGQILLFTDWRGLLFTLAVLGGSVAVLAFAFMRETLPPERRHRAGAVGRVRMLTGLLSAPFFRTFLALGIVQSATYFTFLIMSPFVFYGDYGFNAQMFAVLFAGAALSMVIGNQLNVLLLRRWPPDTLLRLLLLMSSVGAAAFLGATLLAAPLPVVIGTMLLITLTTGASNSNITALGLAPYGHIAGSAAALLGACQFTVGALVPPLVSLIGVGGVTMGITMLISAMVAWLIAVATRSRLSPVFAEAMAADFGTVGEDSAEAGVLDTNQPDNIQLKES</sequence>
<comment type="caution">
    <text evidence="10">The sequence shown here is derived from an EMBL/GenBank/DDBJ whole genome shotgun (WGS) entry which is preliminary data.</text>
</comment>
<organism evidence="10 11">
    <name type="scientific">Arthrobacter ginsengisoli</name>
    <dbReference type="NCBI Taxonomy" id="1356565"/>
    <lineage>
        <taxon>Bacteria</taxon>
        <taxon>Bacillati</taxon>
        <taxon>Actinomycetota</taxon>
        <taxon>Actinomycetes</taxon>
        <taxon>Micrococcales</taxon>
        <taxon>Micrococcaceae</taxon>
        <taxon>Arthrobacter</taxon>
    </lineage>
</organism>
<dbReference type="CDD" id="cd17320">
    <property type="entry name" value="MFS_MdfA_MDR_like"/>
    <property type="match status" value="1"/>
</dbReference>
<protein>
    <submittedName>
        <fullName evidence="10">DHA1 family bicyclomycin/chloramphenicol resistance-like MFS transporter</fullName>
    </submittedName>
</protein>
<feature type="transmembrane region" description="Helical" evidence="8">
    <location>
        <begin position="293"/>
        <end position="314"/>
    </location>
</feature>
<feature type="transmembrane region" description="Helical" evidence="8">
    <location>
        <begin position="346"/>
        <end position="369"/>
    </location>
</feature>
<dbReference type="SUPFAM" id="SSF103473">
    <property type="entry name" value="MFS general substrate transporter"/>
    <property type="match status" value="1"/>
</dbReference>
<comment type="subcellular location">
    <subcellularLocation>
        <location evidence="1">Cell membrane</location>
        <topology evidence="1">Multi-pass membrane protein</topology>
    </subcellularLocation>
</comment>
<dbReference type="NCBIfam" id="TIGR00710">
    <property type="entry name" value="efflux_Bcr_CflA"/>
    <property type="match status" value="1"/>
</dbReference>
<dbReference type="PANTHER" id="PTHR23502:SF132">
    <property type="entry name" value="POLYAMINE TRANSPORTER 2-RELATED"/>
    <property type="match status" value="1"/>
</dbReference>
<proteinExistence type="inferred from homology"/>
<feature type="domain" description="Major facilitator superfamily (MFS) profile" evidence="9">
    <location>
        <begin position="1"/>
        <end position="373"/>
    </location>
</feature>
<reference evidence="10 11" key="1">
    <citation type="submission" date="2023-07" db="EMBL/GenBank/DDBJ databases">
        <title>Sorghum-associated microbial communities from plants grown in Nebraska, USA.</title>
        <authorList>
            <person name="Schachtman D."/>
        </authorList>
    </citation>
    <scope>NUCLEOTIDE SEQUENCE [LARGE SCALE GENOMIC DNA]</scope>
    <source>
        <strain evidence="10 11">BE167</strain>
    </source>
</reference>
<evidence type="ECO:0000256" key="1">
    <source>
        <dbReference type="ARBA" id="ARBA00004651"/>
    </source>
</evidence>
<keyword evidence="6 8" id="KW-1133">Transmembrane helix</keyword>
<dbReference type="InterPro" id="IPR005829">
    <property type="entry name" value="Sugar_transporter_CS"/>
</dbReference>
<feature type="transmembrane region" description="Helical" evidence="8">
    <location>
        <begin position="59"/>
        <end position="79"/>
    </location>
</feature>
<evidence type="ECO:0000313" key="10">
    <source>
        <dbReference type="EMBL" id="MDR7083280.1"/>
    </source>
</evidence>
<dbReference type="InterPro" id="IPR004812">
    <property type="entry name" value="Efflux_drug-R_Bcr/CmlA"/>
</dbReference>
<feature type="transmembrane region" description="Helical" evidence="8">
    <location>
        <begin position="189"/>
        <end position="213"/>
    </location>
</feature>
<feature type="transmembrane region" description="Helical" evidence="8">
    <location>
        <begin position="85"/>
        <end position="106"/>
    </location>
</feature>
<keyword evidence="3" id="KW-0813">Transport</keyword>
<feature type="transmembrane region" description="Helical" evidence="8">
    <location>
        <begin position="27"/>
        <end position="47"/>
    </location>
</feature>
<evidence type="ECO:0000259" key="9">
    <source>
        <dbReference type="PROSITE" id="PS50850"/>
    </source>
</evidence>
<keyword evidence="11" id="KW-1185">Reference proteome</keyword>
<evidence type="ECO:0000256" key="8">
    <source>
        <dbReference type="SAM" id="Phobius"/>
    </source>
</evidence>
<name>A0ABU1UDR8_9MICC</name>
<feature type="transmembrane region" description="Helical" evidence="8">
    <location>
        <begin position="118"/>
        <end position="142"/>
    </location>
</feature>
<keyword evidence="4" id="KW-1003">Cell membrane</keyword>
<evidence type="ECO:0000256" key="3">
    <source>
        <dbReference type="ARBA" id="ARBA00022448"/>
    </source>
</evidence>
<evidence type="ECO:0000256" key="7">
    <source>
        <dbReference type="ARBA" id="ARBA00023136"/>
    </source>
</evidence>
<dbReference type="Gene3D" id="1.20.1720.10">
    <property type="entry name" value="Multidrug resistance protein D"/>
    <property type="match status" value="1"/>
</dbReference>
<evidence type="ECO:0000313" key="11">
    <source>
        <dbReference type="Proteomes" id="UP001252243"/>
    </source>
</evidence>
<feature type="transmembrane region" description="Helical" evidence="8">
    <location>
        <begin position="148"/>
        <end position="168"/>
    </location>
</feature>
<dbReference type="PANTHER" id="PTHR23502">
    <property type="entry name" value="MAJOR FACILITATOR SUPERFAMILY"/>
    <property type="match status" value="1"/>
</dbReference>
<evidence type="ECO:0000256" key="2">
    <source>
        <dbReference type="ARBA" id="ARBA00006236"/>
    </source>
</evidence>
<evidence type="ECO:0000256" key="4">
    <source>
        <dbReference type="ARBA" id="ARBA00022475"/>
    </source>
</evidence>
<keyword evidence="7 8" id="KW-0472">Membrane</keyword>
<dbReference type="PROSITE" id="PS50850">
    <property type="entry name" value="MFS"/>
    <property type="match status" value="1"/>
</dbReference>
<feature type="transmembrane region" description="Helical" evidence="8">
    <location>
        <begin position="233"/>
        <end position="255"/>
    </location>
</feature>
<dbReference type="InterPro" id="IPR036259">
    <property type="entry name" value="MFS_trans_sf"/>
</dbReference>
<dbReference type="Pfam" id="PF07690">
    <property type="entry name" value="MFS_1"/>
    <property type="match status" value="1"/>
</dbReference>
<dbReference type="EMBL" id="JAVDVQ010000010">
    <property type="protein sequence ID" value="MDR7083280.1"/>
    <property type="molecule type" value="Genomic_DNA"/>
</dbReference>
<gene>
    <name evidence="10" type="ORF">J2X01_002574</name>
</gene>
<feature type="transmembrane region" description="Helical" evidence="8">
    <location>
        <begin position="267"/>
        <end position="287"/>
    </location>
</feature>
<dbReference type="PROSITE" id="PS00216">
    <property type="entry name" value="SUGAR_TRANSPORT_1"/>
    <property type="match status" value="1"/>
</dbReference>
<evidence type="ECO:0000256" key="5">
    <source>
        <dbReference type="ARBA" id="ARBA00022692"/>
    </source>
</evidence>
<feature type="transmembrane region" description="Helical" evidence="8">
    <location>
        <begin position="321"/>
        <end position="340"/>
    </location>
</feature>
<accession>A0ABU1UDR8</accession>
<dbReference type="InterPro" id="IPR011701">
    <property type="entry name" value="MFS"/>
</dbReference>
<keyword evidence="5 8" id="KW-0812">Transmembrane</keyword>